<evidence type="ECO:0000313" key="1">
    <source>
        <dbReference type="EMBL" id="CAB4140642.1"/>
    </source>
</evidence>
<reference evidence="1" key="1">
    <citation type="submission" date="2020-04" db="EMBL/GenBank/DDBJ databases">
        <authorList>
            <person name="Chiriac C."/>
            <person name="Salcher M."/>
            <person name="Ghai R."/>
            <person name="Kavagutti S V."/>
        </authorList>
    </citation>
    <scope>NUCLEOTIDE SEQUENCE</scope>
</reference>
<dbReference type="GO" id="GO:0043565">
    <property type="term" value="F:sequence-specific DNA binding"/>
    <property type="evidence" value="ECO:0007669"/>
    <property type="project" value="InterPro"/>
</dbReference>
<dbReference type="InterPro" id="IPR010921">
    <property type="entry name" value="Trp_repressor/repl_initiator"/>
</dbReference>
<organism evidence="1">
    <name type="scientific">uncultured Caudovirales phage</name>
    <dbReference type="NCBI Taxonomy" id="2100421"/>
    <lineage>
        <taxon>Viruses</taxon>
        <taxon>Duplodnaviria</taxon>
        <taxon>Heunggongvirae</taxon>
        <taxon>Uroviricota</taxon>
        <taxon>Caudoviricetes</taxon>
        <taxon>Peduoviridae</taxon>
        <taxon>Maltschvirus</taxon>
        <taxon>Maltschvirus maltsch</taxon>
    </lineage>
</organism>
<gene>
    <name evidence="1" type="ORF">UFOVP402_52</name>
</gene>
<accession>A0A6J5M347</accession>
<dbReference type="EMBL" id="LR796374">
    <property type="protein sequence ID" value="CAB4140642.1"/>
    <property type="molecule type" value="Genomic_DNA"/>
</dbReference>
<name>A0A6J5M347_9CAUD</name>
<protein>
    <submittedName>
        <fullName evidence="1">Chromosomal replication initiator, DnaA C-terminal</fullName>
    </submittedName>
</protein>
<proteinExistence type="predicted"/>
<sequence length="157" mass="18401">MTSDQFISQLEAFLWPDVSFQDTHKQRIKTLLTEYKPPVYKGETIVQRVVVERLITPDMQSVESIDLAAEAKEACKMYEVTERDFFGNLRIREFVSARCHFARAVLYKCPSYSRSKLARYLKKDHTTIIHYAYKAKVDCKLPPLPVPKKQTHEQLHH</sequence>
<dbReference type="Gene3D" id="1.10.1750.10">
    <property type="match status" value="1"/>
</dbReference>
<dbReference type="SUPFAM" id="SSF48295">
    <property type="entry name" value="TrpR-like"/>
    <property type="match status" value="1"/>
</dbReference>